<feature type="chain" id="PRO_5017717147" evidence="2">
    <location>
        <begin position="27"/>
        <end position="105"/>
    </location>
</feature>
<feature type="region of interest" description="Disordered" evidence="1">
    <location>
        <begin position="60"/>
        <end position="105"/>
    </location>
</feature>
<accession>A0A3F3PX82</accession>
<organism evidence="3 4">
    <name type="scientific">Aspergillus welwitschiae</name>
    <dbReference type="NCBI Taxonomy" id="1341132"/>
    <lineage>
        <taxon>Eukaryota</taxon>
        <taxon>Fungi</taxon>
        <taxon>Dikarya</taxon>
        <taxon>Ascomycota</taxon>
        <taxon>Pezizomycotina</taxon>
        <taxon>Eurotiomycetes</taxon>
        <taxon>Eurotiomycetidae</taxon>
        <taxon>Eurotiales</taxon>
        <taxon>Aspergillaceae</taxon>
        <taxon>Aspergillus</taxon>
        <taxon>Aspergillus subgen. Circumdati</taxon>
    </lineage>
</organism>
<keyword evidence="4" id="KW-1185">Reference proteome</keyword>
<evidence type="ECO:0000313" key="4">
    <source>
        <dbReference type="Proteomes" id="UP000253729"/>
    </source>
</evidence>
<dbReference type="Proteomes" id="UP000253729">
    <property type="component" value="Unassembled WGS sequence"/>
</dbReference>
<feature type="non-terminal residue" evidence="3">
    <location>
        <position position="105"/>
    </location>
</feature>
<keyword evidence="2" id="KW-0732">Signal</keyword>
<sequence>MPSHTHTAILALALSSASLFASPVGAHPVGLQARTPASDEQSVGLLTLGGGYTQKRDIGAIDQVSGGGGGDDDDDGSGSNGSGGDGSGNNNGSGSNGSGGSSGTG</sequence>
<dbReference type="RefSeq" id="XP_026624507.1">
    <property type="nucleotide sequence ID" value="XM_026771858.1"/>
</dbReference>
<evidence type="ECO:0000256" key="1">
    <source>
        <dbReference type="SAM" id="MobiDB-lite"/>
    </source>
</evidence>
<dbReference type="GeneID" id="38140214"/>
<gene>
    <name evidence="3" type="ORF">BDQ94DRAFT_171920</name>
</gene>
<dbReference type="AlphaFoldDB" id="A0A3F3PX82"/>
<evidence type="ECO:0000256" key="2">
    <source>
        <dbReference type="SAM" id="SignalP"/>
    </source>
</evidence>
<protein>
    <submittedName>
        <fullName evidence="3">Uncharacterized protein</fullName>
    </submittedName>
</protein>
<feature type="signal peptide" evidence="2">
    <location>
        <begin position="1"/>
        <end position="26"/>
    </location>
</feature>
<proteinExistence type="predicted"/>
<evidence type="ECO:0000313" key="3">
    <source>
        <dbReference type="EMBL" id="RDH31485.1"/>
    </source>
</evidence>
<feature type="compositionally biased region" description="Gly residues" evidence="1">
    <location>
        <begin position="78"/>
        <end position="105"/>
    </location>
</feature>
<dbReference type="EMBL" id="KZ852054">
    <property type="protein sequence ID" value="RDH31485.1"/>
    <property type="molecule type" value="Genomic_DNA"/>
</dbReference>
<name>A0A3F3PX82_9EURO</name>
<reference evidence="3 4" key="1">
    <citation type="submission" date="2018-07" db="EMBL/GenBank/DDBJ databases">
        <title>The genomes of Aspergillus section Nigri reveals drivers in fungal speciation.</title>
        <authorList>
            <consortium name="DOE Joint Genome Institute"/>
            <person name="Vesth T.C."/>
            <person name="Nybo J."/>
            <person name="Theobald S."/>
            <person name="Brandl J."/>
            <person name="Frisvad J.C."/>
            <person name="Nielsen K.F."/>
            <person name="Lyhne E.K."/>
            <person name="Kogle M.E."/>
            <person name="Kuo A."/>
            <person name="Riley R."/>
            <person name="Clum A."/>
            <person name="Nolan M."/>
            <person name="Lipzen A."/>
            <person name="Salamov A."/>
            <person name="Henrissat B."/>
            <person name="Wiebenga A."/>
            <person name="De vries R.P."/>
            <person name="Grigoriev I.V."/>
            <person name="Mortensen U.H."/>
            <person name="Andersen M.R."/>
            <person name="Baker S.E."/>
        </authorList>
    </citation>
    <scope>NUCLEOTIDE SEQUENCE [LARGE SCALE GENOMIC DNA]</scope>
    <source>
        <strain evidence="3 4">CBS 139.54b</strain>
    </source>
</reference>